<protein>
    <recommendedName>
        <fullName evidence="11">Molybdopterin molybdenumtransferase</fullName>
        <ecNumber evidence="11">2.10.1.1</ecNumber>
    </recommendedName>
</protein>
<evidence type="ECO:0000256" key="4">
    <source>
        <dbReference type="ARBA" id="ARBA00010763"/>
    </source>
</evidence>
<dbReference type="HOGENOM" id="CLU_010186_7_0_4"/>
<dbReference type="STRING" id="887898.HMPREF0551_0443"/>
<dbReference type="PANTHER" id="PTHR10192">
    <property type="entry name" value="MOLYBDOPTERIN BIOSYNTHESIS PROTEIN"/>
    <property type="match status" value="1"/>
</dbReference>
<dbReference type="InterPro" id="IPR005110">
    <property type="entry name" value="MoeA_linker/N"/>
</dbReference>
<dbReference type="SUPFAM" id="SSF53218">
    <property type="entry name" value="Molybdenum cofactor biosynthesis proteins"/>
    <property type="match status" value="1"/>
</dbReference>
<evidence type="ECO:0000256" key="7">
    <source>
        <dbReference type="ARBA" id="ARBA00022723"/>
    </source>
</evidence>
<dbReference type="GO" id="GO:0061599">
    <property type="term" value="F:molybdopterin molybdotransferase activity"/>
    <property type="evidence" value="ECO:0007669"/>
    <property type="project" value="UniProtKB-UniRule"/>
</dbReference>
<keyword evidence="5 11" id="KW-0500">Molybdenum</keyword>
<keyword evidence="7 11" id="KW-0479">Metal-binding</keyword>
<name>E7RU24_9BURK</name>
<dbReference type="PANTHER" id="PTHR10192:SF5">
    <property type="entry name" value="GEPHYRIN"/>
    <property type="match status" value="1"/>
</dbReference>
<dbReference type="Pfam" id="PF00994">
    <property type="entry name" value="MoCF_biosynth"/>
    <property type="match status" value="1"/>
</dbReference>
<organism evidence="13 14">
    <name type="scientific">Lautropia mirabilis ATCC 51599</name>
    <dbReference type="NCBI Taxonomy" id="887898"/>
    <lineage>
        <taxon>Bacteria</taxon>
        <taxon>Pseudomonadati</taxon>
        <taxon>Pseudomonadota</taxon>
        <taxon>Betaproteobacteria</taxon>
        <taxon>Burkholderiales</taxon>
        <taxon>Burkholderiaceae</taxon>
        <taxon>Lautropia</taxon>
    </lineage>
</organism>
<keyword evidence="8 11" id="KW-0460">Magnesium</keyword>
<comment type="function">
    <text evidence="2 11">Catalyzes the insertion of molybdate into adenylated molybdopterin with the concomitant release of AMP.</text>
</comment>
<feature type="domain" description="MoaB/Mog" evidence="12">
    <location>
        <begin position="186"/>
        <end position="337"/>
    </location>
</feature>
<dbReference type="Proteomes" id="UP000011021">
    <property type="component" value="Unassembled WGS sequence"/>
</dbReference>
<dbReference type="EC" id="2.10.1.1" evidence="11"/>
<dbReference type="UniPathway" id="UPA00344"/>
<evidence type="ECO:0000256" key="8">
    <source>
        <dbReference type="ARBA" id="ARBA00022842"/>
    </source>
</evidence>
<dbReference type="EMBL" id="AEQP01000001">
    <property type="protein sequence ID" value="EFV96260.1"/>
    <property type="molecule type" value="Genomic_DNA"/>
</dbReference>
<dbReference type="SUPFAM" id="SSF63882">
    <property type="entry name" value="MoeA N-terminal region -like"/>
    <property type="match status" value="1"/>
</dbReference>
<accession>E7RU24</accession>
<evidence type="ECO:0000256" key="9">
    <source>
        <dbReference type="ARBA" id="ARBA00023150"/>
    </source>
</evidence>
<evidence type="ECO:0000256" key="5">
    <source>
        <dbReference type="ARBA" id="ARBA00022505"/>
    </source>
</evidence>
<dbReference type="FunFam" id="3.40.980.10:FF:000004">
    <property type="entry name" value="Molybdopterin molybdenumtransferase"/>
    <property type="match status" value="1"/>
</dbReference>
<dbReference type="InterPro" id="IPR005111">
    <property type="entry name" value="MoeA_C_domain_IV"/>
</dbReference>
<dbReference type="Gene3D" id="2.40.340.10">
    <property type="entry name" value="MoeA, C-terminal, domain IV"/>
    <property type="match status" value="1"/>
</dbReference>
<reference evidence="13 14" key="1">
    <citation type="submission" date="2010-12" db="EMBL/GenBank/DDBJ databases">
        <authorList>
            <person name="Muzny D."/>
            <person name="Qin X."/>
            <person name="Deng J."/>
            <person name="Jiang H."/>
            <person name="Liu Y."/>
            <person name="Qu J."/>
            <person name="Song X.-Z."/>
            <person name="Zhang L."/>
            <person name="Thornton R."/>
            <person name="Coyle M."/>
            <person name="Francisco L."/>
            <person name="Jackson L."/>
            <person name="Javaid M."/>
            <person name="Korchina V."/>
            <person name="Kovar C."/>
            <person name="Mata R."/>
            <person name="Mathew T."/>
            <person name="Ngo R."/>
            <person name="Nguyen L."/>
            <person name="Nguyen N."/>
            <person name="Okwuonu G."/>
            <person name="Ongeri F."/>
            <person name="Pham C."/>
            <person name="Simmons D."/>
            <person name="Wilczek-Boney K."/>
            <person name="Hale W."/>
            <person name="Jakkamsetti A."/>
            <person name="Pham P."/>
            <person name="Ruth R."/>
            <person name="San Lucas F."/>
            <person name="Warren J."/>
            <person name="Zhang J."/>
            <person name="Zhao Z."/>
            <person name="Zhou C."/>
            <person name="Zhu D."/>
            <person name="Lee S."/>
            <person name="Bess C."/>
            <person name="Blankenburg K."/>
            <person name="Forbes L."/>
            <person name="Fu Q."/>
            <person name="Gubbala S."/>
            <person name="Hirani K."/>
            <person name="Jayaseelan J.C."/>
            <person name="Lara F."/>
            <person name="Munidasa M."/>
            <person name="Palculict T."/>
            <person name="Patil S."/>
            <person name="Pu L.-L."/>
            <person name="Saada N."/>
            <person name="Tang L."/>
            <person name="Weissenberger G."/>
            <person name="Zhu Y."/>
            <person name="Hemphill L."/>
            <person name="Shang Y."/>
            <person name="Youmans B."/>
            <person name="Ayvaz T."/>
            <person name="Ross M."/>
            <person name="Santibanez J."/>
            <person name="Aqrawi P."/>
            <person name="Gross S."/>
            <person name="Joshi V."/>
            <person name="Fowler G."/>
            <person name="Nazareth L."/>
            <person name="Reid J."/>
            <person name="Worley K."/>
            <person name="Petrosino J."/>
            <person name="Highlander S."/>
            <person name="Gibbs R."/>
        </authorList>
    </citation>
    <scope>NUCLEOTIDE SEQUENCE [LARGE SCALE GENOMIC DNA]</scope>
    <source>
        <strain evidence="13 14">ATCC 51599</strain>
    </source>
</reference>
<dbReference type="InterPro" id="IPR036425">
    <property type="entry name" value="MoaB/Mog-like_dom_sf"/>
</dbReference>
<comment type="caution">
    <text evidence="13">The sequence shown here is derived from an EMBL/GenBank/DDBJ whole genome shotgun (WGS) entry which is preliminary data.</text>
</comment>
<keyword evidence="14" id="KW-1185">Reference proteome</keyword>
<dbReference type="InterPro" id="IPR036688">
    <property type="entry name" value="MoeA_C_domain_IV_sf"/>
</dbReference>
<comment type="similarity">
    <text evidence="4 11">Belongs to the MoeA family.</text>
</comment>
<dbReference type="CDD" id="cd00887">
    <property type="entry name" value="MoeA"/>
    <property type="match status" value="1"/>
</dbReference>
<dbReference type="Gene3D" id="3.90.105.10">
    <property type="entry name" value="Molybdopterin biosynthesis moea protein, domain 2"/>
    <property type="match status" value="1"/>
</dbReference>
<dbReference type="SUPFAM" id="SSF63867">
    <property type="entry name" value="MoeA C-terminal domain-like"/>
    <property type="match status" value="1"/>
</dbReference>
<dbReference type="Pfam" id="PF03453">
    <property type="entry name" value="MoeA_N"/>
    <property type="match status" value="1"/>
</dbReference>
<gene>
    <name evidence="13" type="ORF">HMPREF0551_0443</name>
</gene>
<comment type="catalytic activity">
    <reaction evidence="10">
        <text>adenylyl-molybdopterin + molybdate = Mo-molybdopterin + AMP + H(+)</text>
        <dbReference type="Rhea" id="RHEA:35047"/>
        <dbReference type="ChEBI" id="CHEBI:15378"/>
        <dbReference type="ChEBI" id="CHEBI:36264"/>
        <dbReference type="ChEBI" id="CHEBI:62727"/>
        <dbReference type="ChEBI" id="CHEBI:71302"/>
        <dbReference type="ChEBI" id="CHEBI:456215"/>
        <dbReference type="EC" id="2.10.1.1"/>
    </reaction>
</comment>
<evidence type="ECO:0000256" key="1">
    <source>
        <dbReference type="ARBA" id="ARBA00001946"/>
    </source>
</evidence>
<sequence length="422" mass="44755">MSALLPFDDAFARLLSHADTLPGTETIDTMNADGRVLARALVSSLDVPPWDNAQMDGYAVRAADLAASPDGVFPVSQRIPAGHQGQPLQPGTVARIFTGAALPPGADAVVMQEEVEAGLQLPVGEGTGVRFRVQPASGAWVRRRAEDIAAGSTVLAECTRLTPAAVGLAASIGAATLEVRRRPRVACFFTGDELVMPGQPLPAGGIYNSNRFVLNALLRRLGCEVLDLGIVPDSREATRQALREAAEGADLIISAGGVSVGEEDHVRPAVEAEGQIDLWRVAIKPGRPLAYGRVGRYGPEGARAAVPGSFAHFIGLPGNPVSAYVTFLLFVRPFVLRLQGIQVVEPQAVTLISGFDWTNPDRRREFLRAVHLPDGRLGLFRQQGSAVLTSAVVGHGLIDNPPGQTIRQGDAVRFLSFAELLN</sequence>
<dbReference type="SMART" id="SM00852">
    <property type="entry name" value="MoCF_biosynth"/>
    <property type="match status" value="1"/>
</dbReference>
<evidence type="ECO:0000256" key="3">
    <source>
        <dbReference type="ARBA" id="ARBA00005046"/>
    </source>
</evidence>
<evidence type="ECO:0000256" key="2">
    <source>
        <dbReference type="ARBA" id="ARBA00002901"/>
    </source>
</evidence>
<dbReference type="InterPro" id="IPR038987">
    <property type="entry name" value="MoeA-like"/>
</dbReference>
<proteinExistence type="inferred from homology"/>
<dbReference type="AlphaFoldDB" id="E7RU24"/>
<evidence type="ECO:0000259" key="12">
    <source>
        <dbReference type="SMART" id="SM00852"/>
    </source>
</evidence>
<dbReference type="eggNOG" id="COG0303">
    <property type="taxonomic scope" value="Bacteria"/>
</dbReference>
<comment type="cofactor">
    <cofactor evidence="1 11">
        <name>Mg(2+)</name>
        <dbReference type="ChEBI" id="CHEBI:18420"/>
    </cofactor>
</comment>
<evidence type="ECO:0000256" key="11">
    <source>
        <dbReference type="RuleBase" id="RU365090"/>
    </source>
</evidence>
<evidence type="ECO:0000313" key="14">
    <source>
        <dbReference type="Proteomes" id="UP000011021"/>
    </source>
</evidence>
<dbReference type="GO" id="GO:0006777">
    <property type="term" value="P:Mo-molybdopterin cofactor biosynthetic process"/>
    <property type="evidence" value="ECO:0007669"/>
    <property type="project" value="UniProtKB-UniRule"/>
</dbReference>
<dbReference type="InterPro" id="IPR036135">
    <property type="entry name" value="MoeA_linker/N_sf"/>
</dbReference>
<evidence type="ECO:0000313" key="13">
    <source>
        <dbReference type="EMBL" id="EFV96260.1"/>
    </source>
</evidence>
<dbReference type="Gene3D" id="2.170.190.11">
    <property type="entry name" value="Molybdopterin biosynthesis moea protein, domain 3"/>
    <property type="match status" value="1"/>
</dbReference>
<dbReference type="GO" id="GO:0046872">
    <property type="term" value="F:metal ion binding"/>
    <property type="evidence" value="ECO:0007669"/>
    <property type="project" value="UniProtKB-UniRule"/>
</dbReference>
<keyword evidence="6 11" id="KW-0808">Transferase</keyword>
<comment type="pathway">
    <text evidence="3 11">Cofactor biosynthesis; molybdopterin biosynthesis.</text>
</comment>
<dbReference type="Pfam" id="PF03454">
    <property type="entry name" value="MoeA_C"/>
    <property type="match status" value="1"/>
</dbReference>
<dbReference type="NCBIfam" id="NF045515">
    <property type="entry name" value="Glp_gephyrin"/>
    <property type="match status" value="1"/>
</dbReference>
<dbReference type="InterPro" id="IPR001453">
    <property type="entry name" value="MoaB/Mog_dom"/>
</dbReference>
<dbReference type="GO" id="GO:0005829">
    <property type="term" value="C:cytosol"/>
    <property type="evidence" value="ECO:0007669"/>
    <property type="project" value="TreeGrafter"/>
</dbReference>
<dbReference type="Gene3D" id="3.40.980.10">
    <property type="entry name" value="MoaB/Mog-like domain"/>
    <property type="match status" value="1"/>
</dbReference>
<evidence type="ECO:0000256" key="6">
    <source>
        <dbReference type="ARBA" id="ARBA00022679"/>
    </source>
</evidence>
<keyword evidence="9 11" id="KW-0501">Molybdenum cofactor biosynthesis</keyword>
<evidence type="ECO:0000256" key="10">
    <source>
        <dbReference type="ARBA" id="ARBA00047317"/>
    </source>
</evidence>
<dbReference type="RefSeq" id="WP_005672410.1">
    <property type="nucleotide sequence ID" value="NZ_CP146288.1"/>
</dbReference>